<protein>
    <recommendedName>
        <fullName evidence="3">Glycosyltransferase</fullName>
    </recommendedName>
</protein>
<comment type="caution">
    <text evidence="1">The sequence shown here is derived from an EMBL/GenBank/DDBJ whole genome shotgun (WGS) entry which is preliminary data.</text>
</comment>
<proteinExistence type="predicted"/>
<dbReference type="EMBL" id="LBFC01000016">
    <property type="protein sequence ID" value="ONN27389.1"/>
    <property type="molecule type" value="Genomic_DNA"/>
</dbReference>
<evidence type="ECO:0000313" key="1">
    <source>
        <dbReference type="EMBL" id="ONN27389.1"/>
    </source>
</evidence>
<sequence length="396" mass="46556">MKKKVLIFSTRLPYPPTAGFKKRILKFSEFLSNMEFQVDLSFLHSDSLNNQLIKKVRKLYDNIFPFYLTNFQKIFGMSKAVFKNEPLQSHLYYSDRIARKLSEIISKNHYNLILWNHIRAHEYRKYIFNDFAIHLIDYHDSLAYHYLSGNNKISNFLWKSIYKIEGKRLLKYEKKILNNYKMAFITSVVDKYFIEPDGNKIKIIPMGVSQSLLGMKNDESDEDIITFIGKMDYLPNVDAVVYFTKEILPEINHDVKLYIIGTNPNKAVLNLQKKYSNVFVTGYIENPYELMAKSKIVIAPIRTGAGIQNKILEGMALGKPVVTFKERIKPFENIKNFQDIFAVDSSEEFAKAINSLLKNKTLRLEIGKNARNYIKENYTWKKIENKFRNYIYEVIE</sequence>
<name>A0ABX3IHR9_9BACT</name>
<dbReference type="PANTHER" id="PTHR12526:SF630">
    <property type="entry name" value="GLYCOSYLTRANSFERASE"/>
    <property type="match status" value="1"/>
</dbReference>
<evidence type="ECO:0000313" key="2">
    <source>
        <dbReference type="Proteomes" id="UP000242616"/>
    </source>
</evidence>
<gene>
    <name evidence="1" type="ORF">XJ44_04160</name>
</gene>
<dbReference type="RefSeq" id="WP_077198168.1">
    <property type="nucleotide sequence ID" value="NZ_LBFC01000016.1"/>
</dbReference>
<dbReference type="Pfam" id="PF13692">
    <property type="entry name" value="Glyco_trans_1_4"/>
    <property type="match status" value="1"/>
</dbReference>
<dbReference type="CDD" id="cd03801">
    <property type="entry name" value="GT4_PimA-like"/>
    <property type="match status" value="1"/>
</dbReference>
<reference evidence="1 2" key="1">
    <citation type="submission" date="2015-06" db="EMBL/GenBank/DDBJ databases">
        <title>Genome sequencing of Thermotogales isolates from hydrothermal vents.</title>
        <authorList>
            <person name="Haverkamp T.H."/>
            <person name="Kublanov I.V."/>
            <person name="Nesbo C.L."/>
        </authorList>
    </citation>
    <scope>NUCLEOTIDE SEQUENCE [LARGE SCALE GENOMIC DNA]</scope>
    <source>
        <strain evidence="2">ik275mar</strain>
    </source>
</reference>
<organism evidence="1 2">
    <name type="scientific">Thermosipho affectus</name>
    <dbReference type="NCBI Taxonomy" id="660294"/>
    <lineage>
        <taxon>Bacteria</taxon>
        <taxon>Thermotogati</taxon>
        <taxon>Thermotogota</taxon>
        <taxon>Thermotogae</taxon>
        <taxon>Thermotogales</taxon>
        <taxon>Fervidobacteriaceae</taxon>
        <taxon>Thermosipho</taxon>
    </lineage>
</organism>
<evidence type="ECO:0008006" key="3">
    <source>
        <dbReference type="Google" id="ProtNLM"/>
    </source>
</evidence>
<keyword evidence="2" id="KW-1185">Reference proteome</keyword>
<dbReference type="PANTHER" id="PTHR12526">
    <property type="entry name" value="GLYCOSYLTRANSFERASE"/>
    <property type="match status" value="1"/>
</dbReference>
<accession>A0ABX3IHR9</accession>
<dbReference type="SUPFAM" id="SSF53756">
    <property type="entry name" value="UDP-Glycosyltransferase/glycogen phosphorylase"/>
    <property type="match status" value="1"/>
</dbReference>
<dbReference type="Proteomes" id="UP000242616">
    <property type="component" value="Unassembled WGS sequence"/>
</dbReference>
<dbReference type="Gene3D" id="3.40.50.2000">
    <property type="entry name" value="Glycogen Phosphorylase B"/>
    <property type="match status" value="2"/>
</dbReference>